<protein>
    <submittedName>
        <fullName evidence="2">3-phytase</fullName>
        <ecNumber evidence="2">3.1.3.8</ecNumber>
    </submittedName>
</protein>
<accession>A0A9Q8VH83</accession>
<reference evidence="2" key="1">
    <citation type="submission" date="2021-11" db="EMBL/GenBank/DDBJ databases">
        <title>Purpureocillium_takamizusanense_genome.</title>
        <authorList>
            <person name="Nguyen N.-H."/>
        </authorList>
    </citation>
    <scope>NUCLEOTIDE SEQUENCE</scope>
    <source>
        <strain evidence="2">PT3</strain>
    </source>
</reference>
<dbReference type="SUPFAM" id="SSF53254">
    <property type="entry name" value="Phosphoglycerate mutase-like"/>
    <property type="match status" value="1"/>
</dbReference>
<dbReference type="CDD" id="cd07061">
    <property type="entry name" value="HP_HAP_like"/>
    <property type="match status" value="1"/>
</dbReference>
<evidence type="ECO:0000313" key="3">
    <source>
        <dbReference type="Proteomes" id="UP000829364"/>
    </source>
</evidence>
<proteinExistence type="predicted"/>
<evidence type="ECO:0000256" key="1">
    <source>
        <dbReference type="ARBA" id="ARBA00022801"/>
    </source>
</evidence>
<keyword evidence="3" id="KW-1185">Reference proteome</keyword>
<gene>
    <name evidence="2" type="ORF">JDV02_010396</name>
</gene>
<keyword evidence="1 2" id="KW-0378">Hydrolase</keyword>
<dbReference type="GeneID" id="72072340"/>
<name>A0A9Q8VH83_9HYPO</name>
<dbReference type="EMBL" id="CP086365">
    <property type="protein sequence ID" value="UNI24664.1"/>
    <property type="molecule type" value="Genomic_DNA"/>
</dbReference>
<dbReference type="GO" id="GO:0003993">
    <property type="term" value="F:acid phosphatase activity"/>
    <property type="evidence" value="ECO:0007669"/>
    <property type="project" value="TreeGrafter"/>
</dbReference>
<organism evidence="2 3">
    <name type="scientific">Purpureocillium takamizusanense</name>
    <dbReference type="NCBI Taxonomy" id="2060973"/>
    <lineage>
        <taxon>Eukaryota</taxon>
        <taxon>Fungi</taxon>
        <taxon>Dikarya</taxon>
        <taxon>Ascomycota</taxon>
        <taxon>Pezizomycotina</taxon>
        <taxon>Sordariomycetes</taxon>
        <taxon>Hypocreomycetidae</taxon>
        <taxon>Hypocreales</taxon>
        <taxon>Ophiocordycipitaceae</taxon>
        <taxon>Purpureocillium</taxon>
    </lineage>
</organism>
<dbReference type="KEGG" id="ptkz:JDV02_010396"/>
<dbReference type="InterPro" id="IPR029033">
    <property type="entry name" value="His_PPase_superfam"/>
</dbReference>
<dbReference type="EC" id="3.1.3.8" evidence="2"/>
<evidence type="ECO:0000313" key="2">
    <source>
        <dbReference type="EMBL" id="UNI24664.1"/>
    </source>
</evidence>
<dbReference type="AlphaFoldDB" id="A0A9Q8VH83"/>
<dbReference type="Gene3D" id="3.40.50.1240">
    <property type="entry name" value="Phosphoglycerate mutase-like"/>
    <property type="match status" value="1"/>
</dbReference>
<dbReference type="RefSeq" id="XP_047848145.1">
    <property type="nucleotide sequence ID" value="XM_047992132.1"/>
</dbReference>
<dbReference type="PANTHER" id="PTHR20963">
    <property type="entry name" value="MULTIPLE INOSITOL POLYPHOSPHATE PHOSPHATASE-RELATED"/>
    <property type="match status" value="1"/>
</dbReference>
<dbReference type="Proteomes" id="UP000829364">
    <property type="component" value="Chromosome 12"/>
</dbReference>
<dbReference type="InterPro" id="IPR000560">
    <property type="entry name" value="His_Pase_clade-2"/>
</dbReference>
<dbReference type="Pfam" id="PF00328">
    <property type="entry name" value="His_Phos_2"/>
    <property type="match status" value="1"/>
</dbReference>
<dbReference type="OrthoDB" id="6509975at2759"/>
<sequence length="553" mass="60456">MRVPQFAVTVAVLGYSGAAVASRIVSDIPSIYRSWGELSVYVDNAEDAFGVRSVGLPDGCQVESVSTLQRHAQRFPDSVDGKVTGGFAQKVANHTRGDSRGGGGGGGGGGGDSFGGPLKFLNTYTYILNDTGLLTGVGAATEFSAGISFWNRYGRTLYNASAAQLQYGPVFANNGSARRPRVTLRTTGQSRIENSQINWALGFFGPSFNATPDPALTQWAAPFEVVIIPEGGTENNTLASYDSCFNDNSEANLDIAARHQDAYKKNYLRSVVQRLQEDAPAGFEFTYQDAYAMQMMCAYEYAFIGMSDFCHLFSEEEWEGFENVLDIQYYYLYSYGNPTGRAQGIGYLQELMARLTHQYITSSNSSVNSTLDDNASTFPLGQQIYADFSHDDILISVLTAMSLDYLKDAPPLTQFPPRPDRRFILSQLTPFGANLITETIGCSSPDPAAVWDRRVSYSPTQYGYDAANATHKFIRMRLNNGILPLHTIRGGLCGNATSGRVDGLCELSAFLKSQEDAYKLSNYNYACFANYTLANSTKAIDYDGTIFADKSYS</sequence>
<dbReference type="GO" id="GO:0016158">
    <property type="term" value="F:inositol hexakisphosphate 3-phosphatase activity"/>
    <property type="evidence" value="ECO:0007669"/>
    <property type="project" value="UniProtKB-EC"/>
</dbReference>
<dbReference type="PANTHER" id="PTHR20963:SF43">
    <property type="entry name" value="PUTATIVE (AFU_ORTHOLOGUE AFUA_7G01240)-RELATED"/>
    <property type="match status" value="1"/>
</dbReference>